<feature type="compositionally biased region" description="Basic and acidic residues" evidence="1">
    <location>
        <begin position="278"/>
        <end position="294"/>
    </location>
</feature>
<reference evidence="2 3" key="1">
    <citation type="journal article" date="2017" name="PLoS Biol.">
        <title>The sea cucumber genome provides insights into morphological evolution and visceral regeneration.</title>
        <authorList>
            <person name="Zhang X."/>
            <person name="Sun L."/>
            <person name="Yuan J."/>
            <person name="Sun Y."/>
            <person name="Gao Y."/>
            <person name="Zhang L."/>
            <person name="Li S."/>
            <person name="Dai H."/>
            <person name="Hamel J.F."/>
            <person name="Liu C."/>
            <person name="Yu Y."/>
            <person name="Liu S."/>
            <person name="Lin W."/>
            <person name="Guo K."/>
            <person name="Jin S."/>
            <person name="Xu P."/>
            <person name="Storey K.B."/>
            <person name="Huan P."/>
            <person name="Zhang T."/>
            <person name="Zhou Y."/>
            <person name="Zhang J."/>
            <person name="Lin C."/>
            <person name="Li X."/>
            <person name="Xing L."/>
            <person name="Huo D."/>
            <person name="Sun M."/>
            <person name="Wang L."/>
            <person name="Mercier A."/>
            <person name="Li F."/>
            <person name="Yang H."/>
            <person name="Xiang J."/>
        </authorList>
    </citation>
    <scope>NUCLEOTIDE SEQUENCE [LARGE SCALE GENOMIC DNA]</scope>
    <source>
        <strain evidence="2">Shaxun</strain>
        <tissue evidence="2">Muscle</tissue>
    </source>
</reference>
<protein>
    <submittedName>
        <fullName evidence="2">Uncharacterized protein</fullName>
    </submittedName>
</protein>
<sequence>MDSSSDEDIDILLRRASDKLGWSSQKNSNDTFEKLLKNVEESKKKKKPYSSRVRRQTPTSRRPQNSIPHSATEVPSTKRTLSFKNCTEKSSREALKNTLHETSGNIDSTTSLQTNLLLSAKDNSGVSKPDDHFEGIRSNAGNFFLSRNIETVGSEEEFDKCPSYKSKIDSPSFGGSTVEKTANYVEDINKENSWVDSNKKECGARTDKGAFVSPKCHQSWSQYREKDEESSDCEDEADGRKPAIKCDTPSGESSDEDDTDLPTLSLTQRLLKNYRSKKTLEGNDKVGPKRDVNPENRGQVLKETNDLTNNEDKNDKKSSCGGNFTSSDEEDFEKLHIKNVTSCYKQGTVGRSAYERRHTKILFHHSKHQSTNFFERESFLESLNTPPVGTPVRSPFVKDFKKKRTELTAKLFAMFNKT</sequence>
<evidence type="ECO:0000313" key="2">
    <source>
        <dbReference type="EMBL" id="PIK48145.1"/>
    </source>
</evidence>
<dbReference type="OrthoDB" id="20772at2759"/>
<feature type="compositionally biased region" description="Polar residues" evidence="1">
    <location>
        <begin position="56"/>
        <end position="81"/>
    </location>
</feature>
<feature type="compositionally biased region" description="Acidic residues" evidence="1">
    <location>
        <begin position="228"/>
        <end position="237"/>
    </location>
</feature>
<evidence type="ECO:0000256" key="1">
    <source>
        <dbReference type="SAM" id="MobiDB-lite"/>
    </source>
</evidence>
<feature type="non-terminal residue" evidence="2">
    <location>
        <position position="418"/>
    </location>
</feature>
<keyword evidence="3" id="KW-1185">Reference proteome</keyword>
<evidence type="ECO:0000313" key="3">
    <source>
        <dbReference type="Proteomes" id="UP000230750"/>
    </source>
</evidence>
<feature type="region of interest" description="Disordered" evidence="1">
    <location>
        <begin position="274"/>
        <end position="327"/>
    </location>
</feature>
<proteinExistence type="predicted"/>
<name>A0A2G8KJK0_STIJA</name>
<comment type="caution">
    <text evidence="2">The sequence shown here is derived from an EMBL/GenBank/DDBJ whole genome shotgun (WGS) entry which is preliminary data.</text>
</comment>
<dbReference type="AlphaFoldDB" id="A0A2G8KJK0"/>
<feature type="compositionally biased region" description="Basic residues" evidence="1">
    <location>
        <begin position="44"/>
        <end position="55"/>
    </location>
</feature>
<dbReference type="EMBL" id="MRZV01000539">
    <property type="protein sequence ID" value="PIK48145.1"/>
    <property type="molecule type" value="Genomic_DNA"/>
</dbReference>
<gene>
    <name evidence="2" type="ORF">BSL78_15021</name>
</gene>
<dbReference type="Proteomes" id="UP000230750">
    <property type="component" value="Unassembled WGS sequence"/>
</dbReference>
<accession>A0A2G8KJK0</accession>
<feature type="compositionally biased region" description="Basic and acidic residues" evidence="1">
    <location>
        <begin position="31"/>
        <end position="43"/>
    </location>
</feature>
<feature type="region of interest" description="Disordered" evidence="1">
    <location>
        <begin position="19"/>
        <end position="81"/>
    </location>
</feature>
<organism evidence="2 3">
    <name type="scientific">Stichopus japonicus</name>
    <name type="common">Sea cucumber</name>
    <dbReference type="NCBI Taxonomy" id="307972"/>
    <lineage>
        <taxon>Eukaryota</taxon>
        <taxon>Metazoa</taxon>
        <taxon>Echinodermata</taxon>
        <taxon>Eleutherozoa</taxon>
        <taxon>Echinozoa</taxon>
        <taxon>Holothuroidea</taxon>
        <taxon>Aspidochirotacea</taxon>
        <taxon>Aspidochirotida</taxon>
        <taxon>Stichopodidae</taxon>
        <taxon>Apostichopus</taxon>
    </lineage>
</organism>
<feature type="region of interest" description="Disordered" evidence="1">
    <location>
        <begin position="205"/>
        <end position="262"/>
    </location>
</feature>